<dbReference type="OrthoDB" id="7357315at2"/>
<dbReference type="Pfam" id="PF01048">
    <property type="entry name" value="PNP_UDP_1"/>
    <property type="match status" value="2"/>
</dbReference>
<dbReference type="GO" id="GO:0019284">
    <property type="term" value="P:L-methionine salvage from S-adenosylmethionine"/>
    <property type="evidence" value="ECO:0007669"/>
    <property type="project" value="TreeGrafter"/>
</dbReference>
<comment type="caution">
    <text evidence="2">The sequence shown here is derived from an EMBL/GenBank/DDBJ whole genome shotgun (WGS) entry which is preliminary data.</text>
</comment>
<dbReference type="Gene3D" id="3.40.50.1580">
    <property type="entry name" value="Nucleoside phosphorylase domain"/>
    <property type="match status" value="2"/>
</dbReference>
<dbReference type="GO" id="GO:0009116">
    <property type="term" value="P:nucleoside metabolic process"/>
    <property type="evidence" value="ECO:0007669"/>
    <property type="project" value="InterPro"/>
</dbReference>
<dbReference type="AlphaFoldDB" id="A0A2S6N2S0"/>
<evidence type="ECO:0000313" key="3">
    <source>
        <dbReference type="Proteomes" id="UP000239724"/>
    </source>
</evidence>
<organism evidence="2 3">
    <name type="scientific">Rhodopila globiformis</name>
    <name type="common">Rhodopseudomonas globiformis</name>
    <dbReference type="NCBI Taxonomy" id="1071"/>
    <lineage>
        <taxon>Bacteria</taxon>
        <taxon>Pseudomonadati</taxon>
        <taxon>Pseudomonadota</taxon>
        <taxon>Alphaproteobacteria</taxon>
        <taxon>Acetobacterales</taxon>
        <taxon>Acetobacteraceae</taxon>
        <taxon>Rhodopila</taxon>
    </lineage>
</organism>
<dbReference type="GO" id="GO:0008782">
    <property type="term" value="F:adenosylhomocysteine nucleosidase activity"/>
    <property type="evidence" value="ECO:0007669"/>
    <property type="project" value="TreeGrafter"/>
</dbReference>
<dbReference type="InterPro" id="IPR017831">
    <property type="entry name" value="Hopanoid-assoc_phosphoryl_HpnG"/>
</dbReference>
<evidence type="ECO:0000259" key="1">
    <source>
        <dbReference type="Pfam" id="PF01048"/>
    </source>
</evidence>
<name>A0A2S6N2S0_RHOGL</name>
<dbReference type="InterPro" id="IPR035994">
    <property type="entry name" value="Nucleoside_phosphorylase_sf"/>
</dbReference>
<protein>
    <recommendedName>
        <fullName evidence="1">Nucleoside phosphorylase domain-containing protein</fullName>
    </recommendedName>
</protein>
<dbReference type="Proteomes" id="UP000239724">
    <property type="component" value="Unassembled WGS sequence"/>
</dbReference>
<dbReference type="PANTHER" id="PTHR46832:SF1">
    <property type="entry name" value="5'-METHYLTHIOADENOSINE_S-ADENOSYLHOMOCYSTEINE NUCLEOSIDASE"/>
    <property type="match status" value="1"/>
</dbReference>
<accession>A0A2S6N2S0</accession>
<dbReference type="EMBL" id="NHRY01000236">
    <property type="protein sequence ID" value="PPQ28900.1"/>
    <property type="molecule type" value="Genomic_DNA"/>
</dbReference>
<feature type="domain" description="Nucleoside phosphorylase" evidence="1">
    <location>
        <begin position="29"/>
        <end position="74"/>
    </location>
</feature>
<dbReference type="GO" id="GO:0005829">
    <property type="term" value="C:cytosol"/>
    <property type="evidence" value="ECO:0007669"/>
    <property type="project" value="TreeGrafter"/>
</dbReference>
<dbReference type="InterPro" id="IPR000845">
    <property type="entry name" value="Nucleoside_phosphorylase_d"/>
</dbReference>
<keyword evidence="3" id="KW-1185">Reference proteome</keyword>
<reference evidence="2 3" key="1">
    <citation type="journal article" date="2018" name="Arch. Microbiol.">
        <title>New insights into the metabolic potential of the phototrophic purple bacterium Rhodopila globiformis DSM 161(T) from its draft genome sequence and evidence for a vanadium-dependent nitrogenase.</title>
        <authorList>
            <person name="Imhoff J.F."/>
            <person name="Rahn T."/>
            <person name="Kunzel S."/>
            <person name="Neulinger S.C."/>
        </authorList>
    </citation>
    <scope>NUCLEOTIDE SEQUENCE [LARGE SCALE GENOMIC DNA]</scope>
    <source>
        <strain evidence="2 3">DSM 161</strain>
    </source>
</reference>
<evidence type="ECO:0000313" key="2">
    <source>
        <dbReference type="EMBL" id="PPQ28900.1"/>
    </source>
</evidence>
<gene>
    <name evidence="2" type="ORF">CCS01_23265</name>
</gene>
<dbReference type="NCBIfam" id="TIGR03468">
    <property type="entry name" value="HpnG"/>
    <property type="match status" value="1"/>
</dbReference>
<feature type="domain" description="Nucleoside phosphorylase" evidence="1">
    <location>
        <begin position="102"/>
        <end position="153"/>
    </location>
</feature>
<dbReference type="SUPFAM" id="SSF53167">
    <property type="entry name" value="Purine and uridine phosphorylases"/>
    <property type="match status" value="1"/>
</dbReference>
<sequence length="213" mass="21199">MARPGFVVGLAAEARIAARFGFPVRAGGGMPVGAAEAASRLVQEGATALISFGLAGGLDPALRPGMVVVPETVLCSGEVFAADAALAARFGGFTGHAMLAGETVAADAVAKRDLFAATGAQAIDLESGAVARVAASHGLPFAVVRAVCDPAERDLPPAALIALDRHGAIGLLAVLGSVLRRPGQIAALLTLGGDAARARRSLVRVVRLPAAIG</sequence>
<dbReference type="PANTHER" id="PTHR46832">
    <property type="entry name" value="5'-METHYLTHIOADENOSINE/S-ADENOSYLHOMOCYSTEINE NUCLEOSIDASE"/>
    <property type="match status" value="1"/>
</dbReference>
<dbReference type="GO" id="GO:0008930">
    <property type="term" value="F:methylthioadenosine nucleosidase activity"/>
    <property type="evidence" value="ECO:0007669"/>
    <property type="project" value="TreeGrafter"/>
</dbReference>
<proteinExistence type="predicted"/>
<dbReference type="RefSeq" id="WP_104521208.1">
    <property type="nucleotide sequence ID" value="NZ_NHRY01000236.1"/>
</dbReference>